<dbReference type="Gene3D" id="3.40.1800.20">
    <property type="match status" value="1"/>
</dbReference>
<feature type="binding site" evidence="12">
    <location>
        <position position="48"/>
    </location>
    <ligand>
        <name>Zn(2+)</name>
        <dbReference type="ChEBI" id="CHEBI:29105"/>
    </ligand>
</feature>
<feature type="domain" description="C2H2-type" evidence="14">
    <location>
        <begin position="238"/>
        <end position="266"/>
    </location>
</feature>
<evidence type="ECO:0000256" key="5">
    <source>
        <dbReference type="ARBA" id="ARBA00022771"/>
    </source>
</evidence>
<evidence type="ECO:0000256" key="2">
    <source>
        <dbReference type="ARBA" id="ARBA00006991"/>
    </source>
</evidence>
<evidence type="ECO:0000256" key="1">
    <source>
        <dbReference type="ARBA" id="ARBA00004123"/>
    </source>
</evidence>
<keyword evidence="9" id="KW-0804">Transcription</keyword>
<feature type="domain" description="C2H2-type" evidence="14">
    <location>
        <begin position="268"/>
        <end position="295"/>
    </location>
</feature>
<feature type="domain" description="C2H2-type" evidence="14">
    <location>
        <begin position="383"/>
        <end position="410"/>
    </location>
</feature>
<evidence type="ECO:0000259" key="15">
    <source>
        <dbReference type="PROSITE" id="PS51915"/>
    </source>
</evidence>
<dbReference type="PANTHER" id="PTHR14003">
    <property type="entry name" value="TRANSCRIPTIONAL REPRESSOR PROTEIN YY"/>
    <property type="match status" value="1"/>
</dbReference>
<dbReference type="Gene3D" id="3.30.160.60">
    <property type="entry name" value="Classic Zinc Finger"/>
    <property type="match status" value="10"/>
</dbReference>
<keyword evidence="5 11" id="KW-0863">Zinc-finger</keyword>
<dbReference type="Proteomes" id="UP000829999">
    <property type="component" value="Chromosome 28"/>
</dbReference>
<sequence>MDSETAIEEIVKNDEEEKIIGENYIEIEIPFNLYQYLSSDNCNIQNMCRICLNTENEILYPLVSTVTTKENNVLAQMYTTFSAIQVFTGDGLPASICEPCQALVVQCYEFKIKCEKSDCMLKSLLKGEFVTKEDIPIQDMEIKEEHVENNNVNNLDNNIDTNEYFNGNIDVKNEKELLEDVQYLEDLSDNDNLYIVQDKDKKRKRRKKVSYDKDDEFETPPNSSNKKHRKRGNKESTFSCKLCSKVFKNVRTYHAHMRVKHPTTRRAHACTQCTESFDSEHDLAVHTSLHNKGGSWKCNKCPKEFSARSVFRRHILRHMESKRYTCPVCDKAFSELYALKRHARVHTGELIEKKHACTMCDKRYSESGLLAAHMTRHIGLRPWECDVCGKTFPSSRLLASHRLIHSDRKPYACQYCDKRFRHESTRNTHHRTHTGEKPYVCSVCGKSFIQNSNLTLHMRTHTGERPYSCSICDRKFTSGSSLKSHERIHTGEKPYSCNVCGKRFTRKNLSAHMRKHTGERPHQCSFCSKKFINSARLRDHHRVHTGEKPYDCTTCLLKFATKSQLMKHFKSHQTKKKRGENRGRGLVILQNIEPVTVTDDGVFNKNDTKLATVNENAEADKSQGELDGLTVNIIQKVPLELAGELVLQDNSEMKHNLLIVDNSQSNMKYETENVCLDTSNVNIIDDRPYNADMDLVTVNEGGMSISTTSLEGATVKLYQLDQRLMQIHSAGAQITISKITSKMTTNLL</sequence>
<accession>A0A9R0CYT3</accession>
<dbReference type="SMART" id="SM00868">
    <property type="entry name" value="zf-AD"/>
    <property type="match status" value="1"/>
</dbReference>
<dbReference type="FunFam" id="3.30.160.60:FF:000100">
    <property type="entry name" value="Zinc finger 45-like"/>
    <property type="match status" value="1"/>
</dbReference>
<dbReference type="Pfam" id="PF07776">
    <property type="entry name" value="zf-AD"/>
    <property type="match status" value="1"/>
</dbReference>
<evidence type="ECO:0000256" key="13">
    <source>
        <dbReference type="SAM" id="MobiDB-lite"/>
    </source>
</evidence>
<dbReference type="InterPro" id="IPR036236">
    <property type="entry name" value="Znf_C2H2_sf"/>
</dbReference>
<keyword evidence="4" id="KW-0677">Repeat</keyword>
<dbReference type="RefSeq" id="XP_035434107.2">
    <property type="nucleotide sequence ID" value="XM_035578214.2"/>
</dbReference>
<comment type="similarity">
    <text evidence="2">Belongs to the krueppel C2H2-type zinc-finger protein family.</text>
</comment>
<keyword evidence="3 12" id="KW-0479">Metal-binding</keyword>
<organism evidence="16 17">
    <name type="scientific">Spodoptera frugiperda</name>
    <name type="common">Fall armyworm</name>
    <dbReference type="NCBI Taxonomy" id="7108"/>
    <lineage>
        <taxon>Eukaryota</taxon>
        <taxon>Metazoa</taxon>
        <taxon>Ecdysozoa</taxon>
        <taxon>Arthropoda</taxon>
        <taxon>Hexapoda</taxon>
        <taxon>Insecta</taxon>
        <taxon>Pterygota</taxon>
        <taxon>Neoptera</taxon>
        <taxon>Endopterygota</taxon>
        <taxon>Lepidoptera</taxon>
        <taxon>Glossata</taxon>
        <taxon>Ditrysia</taxon>
        <taxon>Noctuoidea</taxon>
        <taxon>Noctuidae</taxon>
        <taxon>Amphipyrinae</taxon>
        <taxon>Spodoptera</taxon>
    </lineage>
</organism>
<evidence type="ECO:0000256" key="11">
    <source>
        <dbReference type="PROSITE-ProRule" id="PRU00042"/>
    </source>
</evidence>
<feature type="domain" description="C2H2-type" evidence="14">
    <location>
        <begin position="439"/>
        <end position="466"/>
    </location>
</feature>
<evidence type="ECO:0000256" key="3">
    <source>
        <dbReference type="ARBA" id="ARBA00022723"/>
    </source>
</evidence>
<evidence type="ECO:0000256" key="12">
    <source>
        <dbReference type="PROSITE-ProRule" id="PRU01263"/>
    </source>
</evidence>
<keyword evidence="7" id="KW-0805">Transcription regulation</keyword>
<dbReference type="Pfam" id="PF00096">
    <property type="entry name" value="zf-C2H2"/>
    <property type="match status" value="7"/>
</dbReference>
<proteinExistence type="inferred from homology"/>
<keyword evidence="6 12" id="KW-0862">Zinc</keyword>
<reference evidence="17" key="1">
    <citation type="submission" date="2025-08" db="UniProtKB">
        <authorList>
            <consortium name="RefSeq"/>
        </authorList>
    </citation>
    <scope>IDENTIFICATION</scope>
    <source>
        <tissue evidence="17">Whole larval tissue</tissue>
    </source>
</reference>
<feature type="region of interest" description="Disordered" evidence="13">
    <location>
        <begin position="205"/>
        <end position="233"/>
    </location>
</feature>
<feature type="domain" description="ZAD" evidence="15">
    <location>
        <begin position="46"/>
        <end position="124"/>
    </location>
</feature>
<dbReference type="FunFam" id="3.30.160.60:FF:000325">
    <property type="entry name" value="ZFP90 zinc finger protein"/>
    <property type="match status" value="1"/>
</dbReference>
<dbReference type="FunFam" id="3.30.160.60:FF:000671">
    <property type="entry name" value="Zinc finger protein 26"/>
    <property type="match status" value="1"/>
</dbReference>
<keyword evidence="8" id="KW-0238">DNA-binding</keyword>
<dbReference type="GO" id="GO:0008270">
    <property type="term" value="F:zinc ion binding"/>
    <property type="evidence" value="ECO:0007669"/>
    <property type="project" value="UniProtKB-UniRule"/>
</dbReference>
<feature type="domain" description="C2H2-type" evidence="14">
    <location>
        <begin position="411"/>
        <end position="438"/>
    </location>
</feature>
<evidence type="ECO:0000256" key="4">
    <source>
        <dbReference type="ARBA" id="ARBA00022737"/>
    </source>
</evidence>
<dbReference type="PANTHER" id="PTHR14003:SF23">
    <property type="entry name" value="ZINC FINGER PROTEIN 143"/>
    <property type="match status" value="1"/>
</dbReference>
<name>A0A9R0CYT3_SPOFR</name>
<feature type="domain" description="C2H2-type" evidence="14">
    <location>
        <begin position="324"/>
        <end position="351"/>
    </location>
</feature>
<dbReference type="Pfam" id="PF12874">
    <property type="entry name" value="zf-met"/>
    <property type="match status" value="1"/>
</dbReference>
<feature type="domain" description="C2H2-type" evidence="14">
    <location>
        <begin position="495"/>
        <end position="521"/>
    </location>
</feature>
<feature type="binding site" evidence="12">
    <location>
        <position position="100"/>
    </location>
    <ligand>
        <name>Zn(2+)</name>
        <dbReference type="ChEBI" id="CHEBI:29105"/>
    </ligand>
</feature>
<evidence type="ECO:0000256" key="8">
    <source>
        <dbReference type="ARBA" id="ARBA00023125"/>
    </source>
</evidence>
<feature type="domain" description="C2H2-type" evidence="14">
    <location>
        <begin position="467"/>
        <end position="494"/>
    </location>
</feature>
<evidence type="ECO:0000313" key="17">
    <source>
        <dbReference type="RefSeq" id="XP_035434107.2"/>
    </source>
</evidence>
<feature type="binding site" evidence="12">
    <location>
        <position position="51"/>
    </location>
    <ligand>
        <name>Zn(2+)</name>
        <dbReference type="ChEBI" id="CHEBI:29105"/>
    </ligand>
</feature>
<gene>
    <name evidence="17" type="primary">LOC118265378</name>
</gene>
<feature type="domain" description="C2H2-type" evidence="14">
    <location>
        <begin position="355"/>
        <end position="382"/>
    </location>
</feature>
<dbReference type="PROSITE" id="PS51915">
    <property type="entry name" value="ZAD"/>
    <property type="match status" value="1"/>
</dbReference>
<evidence type="ECO:0000313" key="16">
    <source>
        <dbReference type="Proteomes" id="UP000829999"/>
    </source>
</evidence>
<dbReference type="FunFam" id="3.30.160.60:FF:002343">
    <property type="entry name" value="Zinc finger protein 33A"/>
    <property type="match status" value="1"/>
</dbReference>
<feature type="domain" description="C2H2-type" evidence="14">
    <location>
        <begin position="550"/>
        <end position="577"/>
    </location>
</feature>
<evidence type="ECO:0000256" key="7">
    <source>
        <dbReference type="ARBA" id="ARBA00023015"/>
    </source>
</evidence>
<dbReference type="FunFam" id="3.30.160.60:FF:000478">
    <property type="entry name" value="Zinc finger protein 133"/>
    <property type="match status" value="1"/>
</dbReference>
<dbReference type="SUPFAM" id="SSF57716">
    <property type="entry name" value="Glucocorticoid receptor-like (DNA-binding domain)"/>
    <property type="match status" value="1"/>
</dbReference>
<dbReference type="OrthoDB" id="40579at2759"/>
<keyword evidence="10" id="KW-0539">Nucleus</keyword>
<evidence type="ECO:0000256" key="9">
    <source>
        <dbReference type="ARBA" id="ARBA00023163"/>
    </source>
</evidence>
<dbReference type="GO" id="GO:0000978">
    <property type="term" value="F:RNA polymerase II cis-regulatory region sequence-specific DNA binding"/>
    <property type="evidence" value="ECO:0007669"/>
    <property type="project" value="TreeGrafter"/>
</dbReference>
<dbReference type="InterPro" id="IPR012934">
    <property type="entry name" value="Znf_AD"/>
</dbReference>
<dbReference type="SMART" id="SM00355">
    <property type="entry name" value="ZnF_C2H2"/>
    <property type="match status" value="12"/>
</dbReference>
<dbReference type="GO" id="GO:0031519">
    <property type="term" value="C:PcG protein complex"/>
    <property type="evidence" value="ECO:0007669"/>
    <property type="project" value="TreeGrafter"/>
</dbReference>
<dbReference type="PROSITE" id="PS50157">
    <property type="entry name" value="ZINC_FINGER_C2H2_2"/>
    <property type="match status" value="12"/>
</dbReference>
<feature type="domain" description="C2H2-type" evidence="14">
    <location>
        <begin position="522"/>
        <end position="549"/>
    </location>
</feature>
<dbReference type="FunFam" id="3.30.160.60:FF:001480">
    <property type="entry name" value="Si:cabz01071911.3"/>
    <property type="match status" value="1"/>
</dbReference>
<evidence type="ECO:0000256" key="6">
    <source>
        <dbReference type="ARBA" id="ARBA00022833"/>
    </source>
</evidence>
<dbReference type="GO" id="GO:0005667">
    <property type="term" value="C:transcription regulator complex"/>
    <property type="evidence" value="ECO:0007669"/>
    <property type="project" value="TreeGrafter"/>
</dbReference>
<dbReference type="SUPFAM" id="SSF57667">
    <property type="entry name" value="beta-beta-alpha zinc fingers"/>
    <property type="match status" value="7"/>
</dbReference>
<dbReference type="FunFam" id="3.30.160.60:FF:000761">
    <property type="entry name" value="Zinc finger protein 449"/>
    <property type="match status" value="1"/>
</dbReference>
<feature type="domain" description="C2H2-type" evidence="14">
    <location>
        <begin position="296"/>
        <end position="323"/>
    </location>
</feature>
<evidence type="ECO:0000256" key="10">
    <source>
        <dbReference type="ARBA" id="ARBA00023242"/>
    </source>
</evidence>
<dbReference type="InterPro" id="IPR013087">
    <property type="entry name" value="Znf_C2H2_type"/>
</dbReference>
<dbReference type="GeneID" id="118265378"/>
<dbReference type="PROSITE" id="PS00028">
    <property type="entry name" value="ZINC_FINGER_C2H2_1"/>
    <property type="match status" value="11"/>
</dbReference>
<dbReference type="AlphaFoldDB" id="A0A9R0CYT3"/>
<feature type="binding site" evidence="12">
    <location>
        <position position="97"/>
    </location>
    <ligand>
        <name>Zn(2+)</name>
        <dbReference type="ChEBI" id="CHEBI:29105"/>
    </ligand>
</feature>
<dbReference type="GO" id="GO:0000785">
    <property type="term" value="C:chromatin"/>
    <property type="evidence" value="ECO:0007669"/>
    <property type="project" value="TreeGrafter"/>
</dbReference>
<keyword evidence="16" id="KW-1185">Reference proteome</keyword>
<protein>
    <submittedName>
        <fullName evidence="17">Zinc finger protein ZFP2</fullName>
    </submittedName>
</protein>
<comment type="subcellular location">
    <subcellularLocation>
        <location evidence="1">Nucleus</location>
    </subcellularLocation>
</comment>
<dbReference type="GO" id="GO:0000981">
    <property type="term" value="F:DNA-binding transcription factor activity, RNA polymerase II-specific"/>
    <property type="evidence" value="ECO:0007669"/>
    <property type="project" value="TreeGrafter"/>
</dbReference>
<evidence type="ECO:0000259" key="14">
    <source>
        <dbReference type="PROSITE" id="PS50157"/>
    </source>
</evidence>